<dbReference type="GO" id="GO:0035312">
    <property type="term" value="F:5'-3' DNA exonuclease activity"/>
    <property type="evidence" value="ECO:0007669"/>
    <property type="project" value="TreeGrafter"/>
</dbReference>
<reference evidence="2 3" key="1">
    <citation type="journal article" date="2013" name="PLoS ONE">
        <title>Cultivation and Complete Genome Sequencing of Gloeobacter kilaueensis sp. nov., from a Lava Cave in Kilauea Caldera, Hawai'i.</title>
        <authorList>
            <person name="Saw J.H."/>
            <person name="Schatz M."/>
            <person name="Brown M.V."/>
            <person name="Kunkel D.D."/>
            <person name="Foster J.S."/>
            <person name="Shick H."/>
            <person name="Christensen S."/>
            <person name="Hou S."/>
            <person name="Wan X."/>
            <person name="Donachie S.P."/>
        </authorList>
    </citation>
    <scope>NUCLEOTIDE SEQUENCE [LARGE SCALE GENOMIC DNA]</scope>
    <source>
        <strain evidence="3">JS</strain>
    </source>
</reference>
<dbReference type="Pfam" id="PF02811">
    <property type="entry name" value="PHP"/>
    <property type="match status" value="1"/>
</dbReference>
<dbReference type="PATRIC" id="fig|1183438.3.peg.1186"/>
<protein>
    <submittedName>
        <fullName evidence="2">PHP domain protein</fullName>
    </submittedName>
</protein>
<dbReference type="EMBL" id="CP003587">
    <property type="protein sequence ID" value="AGY57450.1"/>
    <property type="molecule type" value="Genomic_DNA"/>
</dbReference>
<proteinExistence type="predicted"/>
<feature type="domain" description="Polymerase/histidinol phosphatase N-terminal" evidence="1">
    <location>
        <begin position="2"/>
        <end position="67"/>
    </location>
</feature>
<dbReference type="Proteomes" id="UP000017396">
    <property type="component" value="Chromosome"/>
</dbReference>
<dbReference type="InterPro" id="IPR016195">
    <property type="entry name" value="Pol/histidinol_Pase-like"/>
</dbReference>
<dbReference type="HOGENOM" id="CLU_067347_1_0_3"/>
<dbReference type="PANTHER" id="PTHR42924">
    <property type="entry name" value="EXONUCLEASE"/>
    <property type="match status" value="1"/>
</dbReference>
<dbReference type="InterPro" id="IPR003141">
    <property type="entry name" value="Pol/His_phosphatase_N"/>
</dbReference>
<sequence>MIELHCHTTCSDGTLTPGELVAAAAGAGIQALAITDHDTLTGWDEARLACAQYGLELVPGVELSTLHNGCSLHVLGFYPDQAKLTPFLEERHAARVRRARSTVERLADLGYPIEMPRASTPGRFHIARALKEAGYIKDEQQAFQRWIGEGKPAYVPYEHLSAAEGIERLRECGAVTVWAHPMLFRGGNVEAVLPVLVAAGLQGLEVYHCEHTPRQSARLEVLCREWSLIATGGSDFHGDNKDGVSLNMLRLPLSLLEPLKRLANLPTAIA</sequence>
<dbReference type="Gene3D" id="1.10.150.650">
    <property type="match status" value="1"/>
</dbReference>
<dbReference type="AlphaFoldDB" id="U5QIG8"/>
<keyword evidence="3" id="KW-1185">Reference proteome</keyword>
<dbReference type="SUPFAM" id="SSF89550">
    <property type="entry name" value="PHP domain-like"/>
    <property type="match status" value="1"/>
</dbReference>
<gene>
    <name evidence="2" type="ORF">GKIL_1204</name>
</gene>
<organism evidence="2 3">
    <name type="scientific">Gloeobacter kilaueensis (strain ATCC BAA-2537 / CCAP 1431/1 / ULC 316 / JS1)</name>
    <dbReference type="NCBI Taxonomy" id="1183438"/>
    <lineage>
        <taxon>Bacteria</taxon>
        <taxon>Bacillati</taxon>
        <taxon>Cyanobacteriota</taxon>
        <taxon>Cyanophyceae</taxon>
        <taxon>Gloeobacterales</taxon>
        <taxon>Gloeobacteraceae</taxon>
        <taxon>Gloeobacter</taxon>
    </lineage>
</organism>
<dbReference type="InterPro" id="IPR004013">
    <property type="entry name" value="PHP_dom"/>
</dbReference>
<dbReference type="SMART" id="SM00481">
    <property type="entry name" value="POLIIIAc"/>
    <property type="match status" value="1"/>
</dbReference>
<dbReference type="KEGG" id="glj:GKIL_1204"/>
<dbReference type="GO" id="GO:0004534">
    <property type="term" value="F:5'-3' RNA exonuclease activity"/>
    <property type="evidence" value="ECO:0007669"/>
    <property type="project" value="TreeGrafter"/>
</dbReference>
<dbReference type="RefSeq" id="WP_023172534.1">
    <property type="nucleotide sequence ID" value="NC_022600.1"/>
</dbReference>
<evidence type="ECO:0000313" key="3">
    <source>
        <dbReference type="Proteomes" id="UP000017396"/>
    </source>
</evidence>
<dbReference type="InterPro" id="IPR052018">
    <property type="entry name" value="PHP_domain"/>
</dbReference>
<dbReference type="STRING" id="1183438.GKIL_1204"/>
<accession>U5QIG8</accession>
<dbReference type="CDD" id="cd07438">
    <property type="entry name" value="PHP_HisPPase_AMP"/>
    <property type="match status" value="1"/>
</dbReference>
<evidence type="ECO:0000259" key="1">
    <source>
        <dbReference type="SMART" id="SM00481"/>
    </source>
</evidence>
<dbReference type="PANTHER" id="PTHR42924:SF3">
    <property type="entry name" value="POLYMERASE_HISTIDINOL PHOSPHATASE N-TERMINAL DOMAIN-CONTAINING PROTEIN"/>
    <property type="match status" value="1"/>
</dbReference>
<dbReference type="eggNOG" id="COG0613">
    <property type="taxonomic scope" value="Bacteria"/>
</dbReference>
<evidence type="ECO:0000313" key="2">
    <source>
        <dbReference type="EMBL" id="AGY57450.1"/>
    </source>
</evidence>
<name>U5QIG8_GLOK1</name>
<dbReference type="Gene3D" id="3.20.20.140">
    <property type="entry name" value="Metal-dependent hydrolases"/>
    <property type="match status" value="1"/>
</dbReference>
<dbReference type="OrthoDB" id="9804333at2"/>